<name>A0A4Y9FNK4_9MICO</name>
<dbReference type="OrthoDB" id="5165900at2"/>
<keyword evidence="7" id="KW-1185">Reference proteome</keyword>
<organism evidence="6 7">
    <name type="scientific">Microbacterium paludicola</name>
    <dbReference type="NCBI Taxonomy" id="300019"/>
    <lineage>
        <taxon>Bacteria</taxon>
        <taxon>Bacillati</taxon>
        <taxon>Actinomycetota</taxon>
        <taxon>Actinomycetes</taxon>
        <taxon>Micrococcales</taxon>
        <taxon>Microbacteriaceae</taxon>
        <taxon>Microbacterium</taxon>
    </lineage>
</organism>
<comment type="caution">
    <text evidence="6">The sequence shown here is derived from an EMBL/GenBank/DDBJ whole genome shotgun (WGS) entry which is preliminary data.</text>
</comment>
<dbReference type="InterPro" id="IPR001173">
    <property type="entry name" value="Glyco_trans_2-like"/>
</dbReference>
<protein>
    <submittedName>
        <fullName evidence="6">Glycosyltransferase</fullName>
    </submittedName>
</protein>
<dbReference type="RefSeq" id="WP_135115684.1">
    <property type="nucleotide sequence ID" value="NZ_JADGLL010000079.1"/>
</dbReference>
<proteinExistence type="inferred from homology"/>
<comment type="similarity">
    <text evidence="1">Belongs to the glycosyltransferase 2 family.</text>
</comment>
<keyword evidence="2" id="KW-0328">Glycosyltransferase</keyword>
<evidence type="ECO:0000313" key="7">
    <source>
        <dbReference type="Proteomes" id="UP000298358"/>
    </source>
</evidence>
<feature type="non-terminal residue" evidence="6">
    <location>
        <position position="1"/>
    </location>
</feature>
<feature type="domain" description="Spore protein YkvP/CgeB glycosyl transferase-like" evidence="5">
    <location>
        <begin position="866"/>
        <end position="1004"/>
    </location>
</feature>
<dbReference type="EMBL" id="SPQB01000079">
    <property type="protein sequence ID" value="TFU29828.1"/>
    <property type="molecule type" value="Genomic_DNA"/>
</dbReference>
<dbReference type="Pfam" id="PF00535">
    <property type="entry name" value="Glycos_transf_2"/>
    <property type="match status" value="1"/>
</dbReference>
<dbReference type="InterPro" id="IPR055259">
    <property type="entry name" value="YkvP/CgeB_Glyco_trans-like"/>
</dbReference>
<evidence type="ECO:0000256" key="2">
    <source>
        <dbReference type="ARBA" id="ARBA00022676"/>
    </source>
</evidence>
<dbReference type="InterPro" id="IPR029044">
    <property type="entry name" value="Nucleotide-diphossugar_trans"/>
</dbReference>
<dbReference type="Proteomes" id="UP000298358">
    <property type="component" value="Unassembled WGS sequence"/>
</dbReference>
<dbReference type="Pfam" id="PF13524">
    <property type="entry name" value="Glyco_trans_1_2"/>
    <property type="match status" value="1"/>
</dbReference>
<reference evidence="6 7" key="1">
    <citation type="submission" date="2019-03" db="EMBL/GenBank/DDBJ databases">
        <title>Diversity of the mouse oral microbiome.</title>
        <authorList>
            <person name="Joseph S."/>
            <person name="Aduse-Opoku J."/>
            <person name="Curtis M."/>
            <person name="Wade W."/>
            <person name="Hashim A."/>
        </authorList>
    </citation>
    <scope>NUCLEOTIDE SEQUENCE [LARGE SCALE GENOMIC DNA]</scope>
    <source>
        <strain evidence="6 7">P1012</strain>
    </source>
</reference>
<dbReference type="PANTHER" id="PTHR43685:SF5">
    <property type="entry name" value="GLYCOSYLTRANSFERASE EPSE-RELATED"/>
    <property type="match status" value="1"/>
</dbReference>
<dbReference type="CDD" id="cd00761">
    <property type="entry name" value="Glyco_tranf_GTA_type"/>
    <property type="match status" value="1"/>
</dbReference>
<evidence type="ECO:0000256" key="3">
    <source>
        <dbReference type="ARBA" id="ARBA00022679"/>
    </source>
</evidence>
<accession>A0A4Y9FNK4</accession>
<evidence type="ECO:0000256" key="1">
    <source>
        <dbReference type="ARBA" id="ARBA00006739"/>
    </source>
</evidence>
<evidence type="ECO:0000259" key="5">
    <source>
        <dbReference type="Pfam" id="PF13524"/>
    </source>
</evidence>
<dbReference type="AlphaFoldDB" id="A0A4Y9FNK4"/>
<evidence type="ECO:0000313" key="6">
    <source>
        <dbReference type="EMBL" id="TFU29828.1"/>
    </source>
</evidence>
<evidence type="ECO:0000259" key="4">
    <source>
        <dbReference type="Pfam" id="PF00535"/>
    </source>
</evidence>
<dbReference type="PANTHER" id="PTHR43685">
    <property type="entry name" value="GLYCOSYLTRANSFERASE"/>
    <property type="match status" value="1"/>
</dbReference>
<dbReference type="Gene3D" id="3.90.550.10">
    <property type="entry name" value="Spore Coat Polysaccharide Biosynthesis Protein SpsA, Chain A"/>
    <property type="match status" value="2"/>
</dbReference>
<feature type="domain" description="Glycosyltransferase 2-like" evidence="4">
    <location>
        <begin position="198"/>
        <end position="306"/>
    </location>
</feature>
<dbReference type="InterPro" id="IPR050834">
    <property type="entry name" value="Glycosyltransf_2"/>
</dbReference>
<gene>
    <name evidence="6" type="ORF">E4U02_15400</name>
</gene>
<keyword evidence="3 6" id="KW-0808">Transferase</keyword>
<dbReference type="SUPFAM" id="SSF53448">
    <property type="entry name" value="Nucleotide-diphospho-sugar transferases"/>
    <property type="match status" value="2"/>
</dbReference>
<dbReference type="GO" id="GO:0016757">
    <property type="term" value="F:glycosyltransferase activity"/>
    <property type="evidence" value="ECO:0007669"/>
    <property type="project" value="UniProtKB-KW"/>
</dbReference>
<sequence length="1016" mass="109493">PPATAAEEPAPHAAAVRLIRASLVFDQEWYETQLGREFDGLETAIAHYLESGRRDGLSPHPLFVPAWVRPEDWRDDVDPLLSYLRGEDGLWQASTSPLFDPDRITDGLEAGEYGPLTAFLRDRDGDAPLPYDAAGLGLAAGLTLDAVRPFLLAGARRWHEVEHTRTSVRGSSDMPETAPEIADALAAFAARGEQPLVSVVAAVRDDAESVDRLISSVAAQTHERWELIVADLGSTDDTPLAVEAAAARDARVRLLRLADHGAAAAYNAALAEAGGEWVAFVDTAADWTPEFLRSMIAFLEEGGHDAGYAIAEVRGGTATTAVAGPETDGSPEVHSSIPLSTVLVKRALLARVPAFDESLGGAVDDDFVLSLATATELVRVPLVGVAVDPRPLTGWHAAVHDRRRWSRLPDTRPGLLTVVIDDVATGREAFAALDALSSHVGAIEAEYVLVARGSAWADVQTLLLTELARADVRVILAPEGSARTTRLNRGLREARGEHVFVTTAALRFRTGTLADLVQTMREAEAAAVHPVVLDAQRLIADAGVIYGPHGSDPVALMRGLPEDWPTWAAPAVEVPGAPLPLLLRATTVRAIRGMNPRLRRLWADVDLAQRAARAEGKAVVLRTDVVAQALRPSAFAPTDPAKEDVLTFAELWPDPPTGSRAACDAAGASAVFGGFRSSSAPRRTDAWTHATWRPAPLPLQASDRPERLQWAIKTAAPADDRAEMWGDFHFAQSLAAALRDLGQRVSIDFAHTAARATAGADDVVLTLRGLNPVPLPATATSVVWVISHPDEVTADELAAYDLRYAASTIWARRAEEQWGRPVTALLQCTDPDRFYIDDTEVPELAGKLLMVGNSRRAYRPAAWHAAHAGLPVVIYGSDWEEYVGEQHIGGTHIPNDELRRYYRSAAWSLNDHWPDMREAGFLSNRVFDVLASGGRLLTDDVAGLQDVLPGGVLPHGIAAYSSPAELLAIAARGPAEHYDDASLRAASDHVRSAHSFAARARVILEDVRRHRARRPL</sequence>